<dbReference type="InterPro" id="IPR036156">
    <property type="entry name" value="Beta-gal/glucu_dom_sf"/>
</dbReference>
<dbReference type="InterPro" id="IPR054593">
    <property type="entry name" value="Beta-mannosidase-like_N2"/>
</dbReference>
<evidence type="ECO:0000256" key="2">
    <source>
        <dbReference type="ARBA" id="ARBA00007401"/>
    </source>
</evidence>
<dbReference type="FunFam" id="3.20.20.80:FF:000050">
    <property type="entry name" value="Beta-mannosidase B"/>
    <property type="match status" value="1"/>
</dbReference>
<dbReference type="SUPFAM" id="SSF51445">
    <property type="entry name" value="(Trans)glycosidases"/>
    <property type="match status" value="1"/>
</dbReference>
<comment type="catalytic activity">
    <reaction evidence="1">
        <text>Hydrolysis of terminal, non-reducing beta-D-mannose residues in beta-D-mannosides.</text>
        <dbReference type="EC" id="3.2.1.25"/>
    </reaction>
</comment>
<dbReference type="PANTHER" id="PTHR43730">
    <property type="entry name" value="BETA-MANNOSIDASE"/>
    <property type="match status" value="1"/>
</dbReference>
<dbReference type="Pfam" id="PF00703">
    <property type="entry name" value="Glyco_hydro_2"/>
    <property type="match status" value="1"/>
</dbReference>
<feature type="domain" description="Glycoside hydrolase family 2 immunoglobulin-like beta-sandwich" evidence="6">
    <location>
        <begin position="214"/>
        <end position="295"/>
    </location>
</feature>
<dbReference type="Gene3D" id="3.20.20.80">
    <property type="entry name" value="Glycosidases"/>
    <property type="match status" value="1"/>
</dbReference>
<comment type="similarity">
    <text evidence="2">Belongs to the glycosyl hydrolase 2 family.</text>
</comment>
<keyword evidence="5" id="KW-0326">Glycosidase</keyword>
<evidence type="ECO:0000313" key="8">
    <source>
        <dbReference type="EMBL" id="MDI5969996.1"/>
    </source>
</evidence>
<dbReference type="GO" id="GO:0006516">
    <property type="term" value="P:glycoprotein catabolic process"/>
    <property type="evidence" value="ECO:0007669"/>
    <property type="project" value="TreeGrafter"/>
</dbReference>
<dbReference type="InterPro" id="IPR008979">
    <property type="entry name" value="Galactose-bd-like_sf"/>
</dbReference>
<dbReference type="SUPFAM" id="SSF49303">
    <property type="entry name" value="beta-Galactosidase/glucuronidase domain"/>
    <property type="match status" value="1"/>
</dbReference>
<dbReference type="AlphaFoldDB" id="A0AA90H0T3"/>
<name>A0AA90H0T3_9ACTN</name>
<dbReference type="InterPro" id="IPR006102">
    <property type="entry name" value="Ig-like_GH2"/>
</dbReference>
<dbReference type="Gene3D" id="2.60.40.10">
    <property type="entry name" value="Immunoglobulins"/>
    <property type="match status" value="1"/>
</dbReference>
<dbReference type="InterPro" id="IPR017853">
    <property type="entry name" value="GH"/>
</dbReference>
<dbReference type="InterPro" id="IPR050887">
    <property type="entry name" value="Beta-mannosidase_GH2"/>
</dbReference>
<sequence>MRHQLLRSGWSLAHLSGPSETPQEVTGRTVDATVPGCVHTDLMAAGLLADPHLDANETGTRWIGWSDWRYATAFDAAAPADGEQVDLVCRGLDTVARVELNGTELGRTENQHRSYRFPVGHLLGTGRGELAVEFTAPERLAADRVEAAGGQWPNPYGRPYAALRKMACNFGWDWGPDLPTAGIWQDIGLHYWRTARLDTVRPLVRRAGDRRWTVTVHVELARAGGAVPVEVTAEVAGVRAAVTTGGTSATVEVAVDDPAVWWPRGYGDQPLHELTVTVAHDGAELDGWRRRIGFREIGLDTGADEAGSKFVIRVNGRDVFARGVNWIPDDTFVTRLDRDRLRASLTGATGANANLVRVWGGGLYESQDFYDLCDELGLLVWQDFLFACSAYPEEEFLAAEFEAEARENIVRLMPHPSLVLWNGNNENIWGWFDWGWQQELDGRGWGLTYYLDLLPRLLAELDPTRPYWDASPWSGGMDRHPNDDRYGVSHVWDVWNQRDYLDYREHTPRFAAEFGYQGPPAWSTVRRSVSDRELTVESAAFQHHQKAADGHAKLQRGLAAHFGVPADFDDWHFLTQVNQARAVRTGVEHFRSLQPHCMGTIWWQLNDCWPGASWAVIDGDGHRKPAWYALRAAYRPRLATFQPVDGGLELVVVNDTDEPWRGRIELARHAFDGERLAGSSTGFDCPARGTVRIAVDAEVGTARHPSCELVRARGAADAEWYFCTDRELAYPRAEFTATAERLGDGWRVEVVAGTLLRDLWLFPDRLHASAAAEGTVSTLLPGERAAFTVTADAGADLDPAALTARPVLRCVNDIALGELDPGTAFLDADAPQPS</sequence>
<dbReference type="RefSeq" id="WP_271316252.1">
    <property type="nucleotide sequence ID" value="NZ_JABXJJ020000012.1"/>
</dbReference>
<proteinExistence type="inferred from homology"/>
<reference evidence="8" key="1">
    <citation type="submission" date="2023-05" db="EMBL/GenBank/DDBJ databases">
        <title>Streptantibioticus silvisoli sp. nov., acidotolerant actinomycetes 1 from pine litter.</title>
        <authorList>
            <person name="Swiecimska M."/>
            <person name="Golinska P."/>
            <person name="Sangal V."/>
            <person name="Wachnowicz B."/>
            <person name="Goodfellow M."/>
        </authorList>
    </citation>
    <scope>NUCLEOTIDE SEQUENCE</scope>
    <source>
        <strain evidence="8">SL13</strain>
    </source>
</reference>
<dbReference type="GO" id="GO:0005975">
    <property type="term" value="P:carbohydrate metabolic process"/>
    <property type="evidence" value="ECO:0007669"/>
    <property type="project" value="InterPro"/>
</dbReference>
<protein>
    <recommendedName>
        <fullName evidence="3">beta-mannosidase</fullName>
        <ecNumber evidence="3">3.2.1.25</ecNumber>
    </recommendedName>
</protein>
<evidence type="ECO:0000256" key="5">
    <source>
        <dbReference type="ARBA" id="ARBA00023295"/>
    </source>
</evidence>
<dbReference type="EC" id="3.2.1.25" evidence="3"/>
<accession>A0AA90H0T3</accession>
<comment type="caution">
    <text evidence="8">The sequence shown here is derived from an EMBL/GenBank/DDBJ whole genome shotgun (WGS) entry which is preliminary data.</text>
</comment>
<keyword evidence="4 8" id="KW-0378">Hydrolase</keyword>
<dbReference type="SUPFAM" id="SSF49785">
    <property type="entry name" value="Galactose-binding domain-like"/>
    <property type="match status" value="1"/>
</dbReference>
<dbReference type="Pfam" id="PF22666">
    <property type="entry name" value="Glyco_hydro_2_N2"/>
    <property type="match status" value="1"/>
</dbReference>
<organism evidence="8">
    <name type="scientific">Streptantibioticus silvisoli</name>
    <dbReference type="NCBI Taxonomy" id="2705255"/>
    <lineage>
        <taxon>Bacteria</taxon>
        <taxon>Bacillati</taxon>
        <taxon>Actinomycetota</taxon>
        <taxon>Actinomycetes</taxon>
        <taxon>Kitasatosporales</taxon>
        <taxon>Streptomycetaceae</taxon>
        <taxon>Streptantibioticus</taxon>
    </lineage>
</organism>
<dbReference type="EMBL" id="JABXJJ020000012">
    <property type="protein sequence ID" value="MDI5969996.1"/>
    <property type="molecule type" value="Genomic_DNA"/>
</dbReference>
<evidence type="ECO:0000259" key="6">
    <source>
        <dbReference type="Pfam" id="PF00703"/>
    </source>
</evidence>
<dbReference type="PANTHER" id="PTHR43730:SF1">
    <property type="entry name" value="BETA-MANNOSIDASE"/>
    <property type="match status" value="1"/>
</dbReference>
<dbReference type="Gene3D" id="2.60.120.260">
    <property type="entry name" value="Galactose-binding domain-like"/>
    <property type="match status" value="1"/>
</dbReference>
<gene>
    <name evidence="8" type="ORF">POF50_011710</name>
</gene>
<evidence type="ECO:0000256" key="4">
    <source>
        <dbReference type="ARBA" id="ARBA00022801"/>
    </source>
</evidence>
<feature type="domain" description="Beta-mannosidase-like galactose-binding" evidence="7">
    <location>
        <begin position="29"/>
        <end position="185"/>
    </location>
</feature>
<dbReference type="InterPro" id="IPR013783">
    <property type="entry name" value="Ig-like_fold"/>
</dbReference>
<evidence type="ECO:0000256" key="3">
    <source>
        <dbReference type="ARBA" id="ARBA00012754"/>
    </source>
</evidence>
<dbReference type="GO" id="GO:0004567">
    <property type="term" value="F:beta-mannosidase activity"/>
    <property type="evidence" value="ECO:0007669"/>
    <property type="project" value="UniProtKB-EC"/>
</dbReference>
<evidence type="ECO:0000256" key="1">
    <source>
        <dbReference type="ARBA" id="ARBA00000829"/>
    </source>
</evidence>
<evidence type="ECO:0000259" key="7">
    <source>
        <dbReference type="Pfam" id="PF22666"/>
    </source>
</evidence>